<dbReference type="AlphaFoldDB" id="A0A139I1T3"/>
<protein>
    <submittedName>
        <fullName evidence="1">Uncharacterized protein</fullName>
    </submittedName>
</protein>
<proteinExistence type="predicted"/>
<evidence type="ECO:0000313" key="1">
    <source>
        <dbReference type="EMBL" id="KXT08593.1"/>
    </source>
</evidence>
<organism evidence="1 2">
    <name type="scientific">Pseudocercospora musae</name>
    <dbReference type="NCBI Taxonomy" id="113226"/>
    <lineage>
        <taxon>Eukaryota</taxon>
        <taxon>Fungi</taxon>
        <taxon>Dikarya</taxon>
        <taxon>Ascomycota</taxon>
        <taxon>Pezizomycotina</taxon>
        <taxon>Dothideomycetes</taxon>
        <taxon>Dothideomycetidae</taxon>
        <taxon>Mycosphaerellales</taxon>
        <taxon>Mycosphaerellaceae</taxon>
        <taxon>Pseudocercospora</taxon>
    </lineage>
</organism>
<accession>A0A139I1T3</accession>
<dbReference type="EMBL" id="LFZO01000426">
    <property type="protein sequence ID" value="KXT08593.1"/>
    <property type="molecule type" value="Genomic_DNA"/>
</dbReference>
<evidence type="ECO:0000313" key="2">
    <source>
        <dbReference type="Proteomes" id="UP000073492"/>
    </source>
</evidence>
<name>A0A139I1T3_9PEZI</name>
<keyword evidence="2" id="KW-1185">Reference proteome</keyword>
<comment type="caution">
    <text evidence="1">The sequence shown here is derived from an EMBL/GenBank/DDBJ whole genome shotgun (WGS) entry which is preliminary data.</text>
</comment>
<sequence>MTGMKYGGLAFTPDHEADEEIELFQARPPQKSLLLVYRQIRNEAKGFYLDTYRKYWRTTPFVVNVPPTRFDDIGSAYFSGEDVHQITRLRATRYRGSISTRTCTFARDQGSWAVLNPDGMPSRYIRLRHLGKSRVIFPAPTKPERTAWPVEPLHKQLLLLIRSYDDEVETWQVLGKLNMKMYYLAQWGSLHRAE</sequence>
<dbReference type="Proteomes" id="UP000073492">
    <property type="component" value="Unassembled WGS sequence"/>
</dbReference>
<gene>
    <name evidence="1" type="ORF">AC579_7060</name>
</gene>
<dbReference type="OrthoDB" id="3650757at2759"/>
<reference evidence="1 2" key="1">
    <citation type="submission" date="2015-07" db="EMBL/GenBank/DDBJ databases">
        <title>Comparative genomics of the Sigatoka disease complex on banana suggests a link between parallel evolutionary changes in Pseudocercospora fijiensis and Pseudocercospora eumusae and increased virulence on the banana host.</title>
        <authorList>
            <person name="Chang T.-C."/>
            <person name="Salvucci A."/>
            <person name="Crous P.W."/>
            <person name="Stergiopoulos I."/>
        </authorList>
    </citation>
    <scope>NUCLEOTIDE SEQUENCE [LARGE SCALE GENOMIC DNA]</scope>
    <source>
        <strain evidence="1 2">CBS 116634</strain>
    </source>
</reference>